<dbReference type="eggNOG" id="COG0243">
    <property type="taxonomic scope" value="Bacteria"/>
</dbReference>
<evidence type="ECO:0000256" key="2">
    <source>
        <dbReference type="ARBA" id="ARBA00022723"/>
    </source>
</evidence>
<dbReference type="InterPro" id="IPR050612">
    <property type="entry name" value="Prok_Mopterin_Oxidored"/>
</dbReference>
<feature type="domain" description="4Fe-4S Mo/W bis-MGD-type" evidence="5">
    <location>
        <begin position="13"/>
        <end position="70"/>
    </location>
</feature>
<dbReference type="Pfam" id="PF01568">
    <property type="entry name" value="Molydop_binding"/>
    <property type="match status" value="1"/>
</dbReference>
<evidence type="ECO:0000313" key="6">
    <source>
        <dbReference type="EMBL" id="BAE82389.1"/>
    </source>
</evidence>
<organism evidence="6 7">
    <name type="scientific">Desulfitobacterium hafniense (strain Y51)</name>
    <dbReference type="NCBI Taxonomy" id="138119"/>
    <lineage>
        <taxon>Bacteria</taxon>
        <taxon>Bacillati</taxon>
        <taxon>Bacillota</taxon>
        <taxon>Clostridia</taxon>
        <taxon>Eubacteriales</taxon>
        <taxon>Desulfitobacteriaceae</taxon>
        <taxon>Desulfitobacterium</taxon>
    </lineage>
</organism>
<gene>
    <name evidence="6" type="ordered locus">DSY0600</name>
</gene>
<dbReference type="SUPFAM" id="SSF50692">
    <property type="entry name" value="ADC-like"/>
    <property type="match status" value="1"/>
</dbReference>
<keyword evidence="7" id="KW-1185">Reference proteome</keyword>
<dbReference type="KEGG" id="dsy:DSY0600"/>
<accession>Q250A3</accession>
<dbReference type="STRING" id="138119.DSY0600"/>
<dbReference type="Gene3D" id="3.40.228.10">
    <property type="entry name" value="Dimethylsulfoxide Reductase, domain 2"/>
    <property type="match status" value="1"/>
</dbReference>
<reference evidence="6 7" key="1">
    <citation type="journal article" date="2006" name="J. Bacteriol.">
        <title>Complete genome sequence of the dehalorespiring bacterium Desulfitobacterium hafniense Y51 and comparison with Dehalococcoides ethenogenes 195.</title>
        <authorList>
            <person name="Nonaka H."/>
            <person name="Keresztes G."/>
            <person name="Shinoda Y."/>
            <person name="Ikenaga Y."/>
            <person name="Abe M."/>
            <person name="Naito K."/>
            <person name="Inatomi K."/>
            <person name="Furukawa K."/>
            <person name="Inui M."/>
            <person name="Yukawa H."/>
        </authorList>
    </citation>
    <scope>NUCLEOTIDE SEQUENCE [LARGE SCALE GENOMIC DNA]</scope>
    <source>
        <strain evidence="6 7">Y51</strain>
    </source>
</reference>
<evidence type="ECO:0000259" key="5">
    <source>
        <dbReference type="PROSITE" id="PS51669"/>
    </source>
</evidence>
<evidence type="ECO:0000256" key="1">
    <source>
        <dbReference type="ARBA" id="ARBA00010312"/>
    </source>
</evidence>
<dbReference type="InterPro" id="IPR006656">
    <property type="entry name" value="Mopterin_OxRdtase"/>
</dbReference>
<keyword evidence="2" id="KW-0479">Metal-binding</keyword>
<proteinExistence type="inferred from homology"/>
<dbReference type="PROSITE" id="PS51669">
    <property type="entry name" value="4FE4S_MOW_BIS_MGD"/>
    <property type="match status" value="1"/>
</dbReference>
<dbReference type="Gene3D" id="2.40.40.20">
    <property type="match status" value="1"/>
</dbReference>
<evidence type="ECO:0000256" key="4">
    <source>
        <dbReference type="ARBA" id="ARBA00023014"/>
    </source>
</evidence>
<dbReference type="RefSeq" id="WP_011459175.1">
    <property type="nucleotide sequence ID" value="NC_007907.1"/>
</dbReference>
<dbReference type="InterPro" id="IPR009010">
    <property type="entry name" value="Asp_de-COase-like_dom_sf"/>
</dbReference>
<dbReference type="Proteomes" id="UP000001946">
    <property type="component" value="Chromosome"/>
</dbReference>
<name>Q250A3_DESHY</name>
<dbReference type="GO" id="GO:0046872">
    <property type="term" value="F:metal ion binding"/>
    <property type="evidence" value="ECO:0007669"/>
    <property type="project" value="UniProtKB-KW"/>
</dbReference>
<dbReference type="CDD" id="cd02766">
    <property type="entry name" value="MopB_3"/>
    <property type="match status" value="1"/>
</dbReference>
<dbReference type="GO" id="GO:0051536">
    <property type="term" value="F:iron-sulfur cluster binding"/>
    <property type="evidence" value="ECO:0007669"/>
    <property type="project" value="UniProtKB-KW"/>
</dbReference>
<keyword evidence="4" id="KW-0411">Iron-sulfur</keyword>
<comment type="similarity">
    <text evidence="1">Belongs to the prokaryotic molybdopterin-containing oxidoreductase family.</text>
</comment>
<dbReference type="AlphaFoldDB" id="Q250A3"/>
<dbReference type="EMBL" id="AP008230">
    <property type="protein sequence ID" value="BAE82389.1"/>
    <property type="molecule type" value="Genomic_DNA"/>
</dbReference>
<dbReference type="PANTHER" id="PTHR43742:SF6">
    <property type="entry name" value="OXIDOREDUCTASE YYAE-RELATED"/>
    <property type="match status" value="1"/>
</dbReference>
<keyword evidence="3" id="KW-0408">Iron</keyword>
<dbReference type="SMART" id="SM00926">
    <property type="entry name" value="Molybdop_Fe4S4"/>
    <property type="match status" value="1"/>
</dbReference>
<protein>
    <submittedName>
        <fullName evidence="6">Putative anaerobic dehydrogenase</fullName>
    </submittedName>
</protein>
<evidence type="ECO:0000313" key="7">
    <source>
        <dbReference type="Proteomes" id="UP000001946"/>
    </source>
</evidence>
<dbReference type="PANTHER" id="PTHR43742">
    <property type="entry name" value="TRIMETHYLAMINE-N-OXIDE REDUCTASE"/>
    <property type="match status" value="1"/>
</dbReference>
<dbReference type="Gene3D" id="3.40.50.740">
    <property type="match status" value="1"/>
</dbReference>
<sequence>MNSDDCRGDSGMDTLHHHICPRNCYDTCSIISTTRHGRLVSIEGNPAHPYTRGKLCPKVMDEIHKVYSPQRIRYPLRQRKRFSGQWERITWDEALETISRKILDLKDKYGTTLPLAHNKYSGNFGILHNALEAFLTGLGPTTRAVGSPCWSAGVEAQVFDFGAFFCSDPLDMEKAKLIWIWGANPAWNAAHQMPIIFRAMDQGAKVICLDTHFSATAARVHQFVRVNPGTDGLLALGLAKIIVDHQLTDPELPDYSLGYNEFIDYLKAEIDLQKCSAVTGVSLETMKELALEYGAVKPACIWAGFGLQRYTNGGQNLRAIDALGALTGNIGRPGGGVQYGHFETWRFAGPLAHSQCGHAQDRELDINQFPQLALAADPPVKMLWIASRNPFQQDGNHAGWQKLSEALELIVVSDLFHTRSSAAADLFLPVTTHYEHWDLHASYWHYYIGINEPAVESVGEARSDLQIAWDLSKRLNQSSPGSSAFPTEGSEKEWVLGAIGPEMLAILGIDSAEELLKGPRRVNYPGTAWQGRQFQTPSGKYEFYAEKAQEWGLPPLPVYRPPRQAPPETPLRLLTPHHLSGLNSQVYLYSEESDSLLKARLHPKTAEGYGLNRGDKAILWNRGGSFPVIIEPDLGIGEGVIVIYQENPPNLKSPHLNLLNLGELTDMGKYATGAYGLALNETFVGIRKTTS</sequence>
<dbReference type="CDD" id="cd02775">
    <property type="entry name" value="MopB_CT"/>
    <property type="match status" value="1"/>
</dbReference>
<dbReference type="GO" id="GO:0016491">
    <property type="term" value="F:oxidoreductase activity"/>
    <property type="evidence" value="ECO:0007669"/>
    <property type="project" value="InterPro"/>
</dbReference>
<dbReference type="InterPro" id="IPR006657">
    <property type="entry name" value="MoPterin_dinucl-bd_dom"/>
</dbReference>
<dbReference type="Gene3D" id="2.20.25.90">
    <property type="entry name" value="ADC-like domains"/>
    <property type="match status" value="1"/>
</dbReference>
<dbReference type="GO" id="GO:0043546">
    <property type="term" value="F:molybdopterin cofactor binding"/>
    <property type="evidence" value="ECO:0007669"/>
    <property type="project" value="InterPro"/>
</dbReference>
<dbReference type="HOGENOM" id="CLU_000422_13_3_9"/>
<evidence type="ECO:0000256" key="3">
    <source>
        <dbReference type="ARBA" id="ARBA00023004"/>
    </source>
</evidence>
<dbReference type="Gene3D" id="3.30.2070.10">
    <property type="entry name" value="Formate dehydrogenase/DMSO reductase"/>
    <property type="match status" value="1"/>
</dbReference>
<dbReference type="Pfam" id="PF00384">
    <property type="entry name" value="Molybdopterin"/>
    <property type="match status" value="1"/>
</dbReference>
<dbReference type="InterPro" id="IPR006963">
    <property type="entry name" value="Mopterin_OxRdtase_4Fe-4S_dom"/>
</dbReference>
<dbReference type="Pfam" id="PF04879">
    <property type="entry name" value="Molybdop_Fe4S4"/>
    <property type="match status" value="1"/>
</dbReference>
<dbReference type="SUPFAM" id="SSF53706">
    <property type="entry name" value="Formate dehydrogenase/DMSO reductase, domains 1-3"/>
    <property type="match status" value="1"/>
</dbReference>